<protein>
    <submittedName>
        <fullName evidence="1">Uncharacterized protein</fullName>
    </submittedName>
</protein>
<gene>
    <name evidence="1" type="ORF">GII14_13020</name>
</gene>
<dbReference type="AlphaFoldDB" id="A0A6G7LTC0"/>
<accession>A0A6G7LTC0</accession>
<sequence length="83" mass="9300">MLKLSNKTADVAAKGRNSIQISQTGRFNAQGLADTSLQLCYKKHQVNQSGLTFTSICFYWTYFLTAQTDHFKFNADATRVCSP</sequence>
<evidence type="ECO:0000313" key="2">
    <source>
        <dbReference type="Proteomes" id="UP000502117"/>
    </source>
</evidence>
<name>A0A6G7LTC0_9GAMM</name>
<organism evidence="1 2">
    <name type="scientific">Shewanella chilikensis</name>
    <dbReference type="NCBI Taxonomy" id="558541"/>
    <lineage>
        <taxon>Bacteria</taxon>
        <taxon>Pseudomonadati</taxon>
        <taxon>Pseudomonadota</taxon>
        <taxon>Gammaproteobacteria</taxon>
        <taxon>Alteromonadales</taxon>
        <taxon>Shewanellaceae</taxon>
        <taxon>Shewanella</taxon>
    </lineage>
</organism>
<proteinExistence type="predicted"/>
<reference evidence="1 2" key="1">
    <citation type="submission" date="2019-11" db="EMBL/GenBank/DDBJ databases">
        <title>Complete Genome Sequence of Shewanella chilikensis Strain DC57, Isolated from Corroded Seal Rings at a floating production facility in Australia.</title>
        <authorList>
            <person name="Salgar-Chaparro S.J."/>
            <person name="Castillo-Villamizar G.A."/>
            <person name="Poehlein A."/>
            <person name="Daniel R."/>
            <person name="Machuca L."/>
        </authorList>
    </citation>
    <scope>NUCLEOTIDE SEQUENCE [LARGE SCALE GENOMIC DNA]</scope>
    <source>
        <strain evidence="1 2">DC57</strain>
    </source>
</reference>
<dbReference type="KEGG" id="schk:GII14_13020"/>
<dbReference type="Proteomes" id="UP000502117">
    <property type="component" value="Chromosome"/>
</dbReference>
<evidence type="ECO:0000313" key="1">
    <source>
        <dbReference type="EMBL" id="QIJ04974.1"/>
    </source>
</evidence>
<dbReference type="RefSeq" id="WP_165565198.1">
    <property type="nucleotide sequence ID" value="NZ_CP045857.1"/>
</dbReference>
<dbReference type="EMBL" id="CP045857">
    <property type="protein sequence ID" value="QIJ04974.1"/>
    <property type="molecule type" value="Genomic_DNA"/>
</dbReference>